<dbReference type="Proteomes" id="UP000245771">
    <property type="component" value="Unassembled WGS sequence"/>
</dbReference>
<proteinExistence type="predicted"/>
<dbReference type="Pfam" id="PF04116">
    <property type="entry name" value="FA_hydroxylase"/>
    <property type="match status" value="1"/>
</dbReference>
<evidence type="ECO:0000256" key="4">
    <source>
        <dbReference type="ARBA" id="ARBA00023136"/>
    </source>
</evidence>
<organism evidence="7 8">
    <name type="scientific">Meira miltonrushii</name>
    <dbReference type="NCBI Taxonomy" id="1280837"/>
    <lineage>
        <taxon>Eukaryota</taxon>
        <taxon>Fungi</taxon>
        <taxon>Dikarya</taxon>
        <taxon>Basidiomycota</taxon>
        <taxon>Ustilaginomycotina</taxon>
        <taxon>Exobasidiomycetes</taxon>
        <taxon>Exobasidiales</taxon>
        <taxon>Brachybasidiaceae</taxon>
        <taxon>Meira</taxon>
    </lineage>
</organism>
<reference evidence="7 8" key="1">
    <citation type="journal article" date="2018" name="Mol. Biol. Evol.">
        <title>Broad Genomic Sampling Reveals a Smut Pathogenic Ancestry of the Fungal Clade Ustilaginomycotina.</title>
        <authorList>
            <person name="Kijpornyongpan T."/>
            <person name="Mondo S.J."/>
            <person name="Barry K."/>
            <person name="Sandor L."/>
            <person name="Lee J."/>
            <person name="Lipzen A."/>
            <person name="Pangilinan J."/>
            <person name="LaButti K."/>
            <person name="Hainaut M."/>
            <person name="Henrissat B."/>
            <person name="Grigoriev I.V."/>
            <person name="Spatafora J.W."/>
            <person name="Aime M.C."/>
        </authorList>
    </citation>
    <scope>NUCLEOTIDE SEQUENCE [LARGE SCALE GENOMIC DNA]</scope>
    <source>
        <strain evidence="7 8">MCA 3882</strain>
    </source>
</reference>
<dbReference type="RefSeq" id="XP_025354895.1">
    <property type="nucleotide sequence ID" value="XM_025502185.1"/>
</dbReference>
<dbReference type="PANTHER" id="PTHR11863">
    <property type="entry name" value="STEROL DESATURASE"/>
    <property type="match status" value="1"/>
</dbReference>
<protein>
    <submittedName>
        <fullName evidence="7">Fatty acid hydroxylase superfamily protein</fullName>
    </submittedName>
</protein>
<keyword evidence="8" id="KW-1185">Reference proteome</keyword>
<feature type="transmembrane region" description="Helical" evidence="5">
    <location>
        <begin position="241"/>
        <end position="263"/>
    </location>
</feature>
<dbReference type="EMBL" id="KZ819603">
    <property type="protein sequence ID" value="PWN34593.1"/>
    <property type="molecule type" value="Genomic_DNA"/>
</dbReference>
<evidence type="ECO:0000256" key="1">
    <source>
        <dbReference type="ARBA" id="ARBA00004370"/>
    </source>
</evidence>
<keyword evidence="3 5" id="KW-1133">Transmembrane helix</keyword>
<keyword evidence="2 5" id="KW-0812">Transmembrane</keyword>
<comment type="subcellular location">
    <subcellularLocation>
        <location evidence="1">Membrane</location>
    </subcellularLocation>
</comment>
<dbReference type="GO" id="GO:0008610">
    <property type="term" value="P:lipid biosynthetic process"/>
    <property type="evidence" value="ECO:0007669"/>
    <property type="project" value="InterPro"/>
</dbReference>
<evidence type="ECO:0000259" key="6">
    <source>
        <dbReference type="Pfam" id="PF04116"/>
    </source>
</evidence>
<dbReference type="GeneID" id="37023966"/>
<dbReference type="GO" id="GO:0016020">
    <property type="term" value="C:membrane"/>
    <property type="evidence" value="ECO:0007669"/>
    <property type="project" value="UniProtKB-SubCell"/>
</dbReference>
<dbReference type="InterPro" id="IPR050307">
    <property type="entry name" value="Sterol_Desaturase_Related"/>
</dbReference>
<keyword evidence="4 5" id="KW-0472">Membrane</keyword>
<evidence type="ECO:0000256" key="2">
    <source>
        <dbReference type="ARBA" id="ARBA00022692"/>
    </source>
</evidence>
<feature type="transmembrane region" description="Helical" evidence="5">
    <location>
        <begin position="178"/>
        <end position="197"/>
    </location>
</feature>
<dbReference type="GO" id="GO:0016491">
    <property type="term" value="F:oxidoreductase activity"/>
    <property type="evidence" value="ECO:0007669"/>
    <property type="project" value="InterPro"/>
</dbReference>
<accession>A0A316VE85</accession>
<evidence type="ECO:0000256" key="3">
    <source>
        <dbReference type="ARBA" id="ARBA00022989"/>
    </source>
</evidence>
<dbReference type="OrthoDB" id="6354873at2759"/>
<feature type="transmembrane region" description="Helical" evidence="5">
    <location>
        <begin position="93"/>
        <end position="112"/>
    </location>
</feature>
<evidence type="ECO:0000256" key="5">
    <source>
        <dbReference type="SAM" id="Phobius"/>
    </source>
</evidence>
<dbReference type="InterPro" id="IPR006694">
    <property type="entry name" value="Fatty_acid_hydroxylase"/>
</dbReference>
<dbReference type="STRING" id="1280837.A0A316VE85"/>
<dbReference type="GO" id="GO:0005506">
    <property type="term" value="F:iron ion binding"/>
    <property type="evidence" value="ECO:0007669"/>
    <property type="project" value="InterPro"/>
</dbReference>
<feature type="domain" description="Fatty acid hydroxylase" evidence="6">
    <location>
        <begin position="183"/>
        <end position="323"/>
    </location>
</feature>
<gene>
    <name evidence="7" type="ORF">FA14DRAFT_31946</name>
</gene>
<evidence type="ECO:0000313" key="8">
    <source>
        <dbReference type="Proteomes" id="UP000245771"/>
    </source>
</evidence>
<sequence length="345" mass="40214">MTAETADFKAFQTAPAGKKATWHHKDPKEWDGAQKMIVGLGVLQQDKNTAKPPVHPKTDPVPVYSVWRQHAFILPRILAPLIVHRLYMELTGWTLHPVVAFIFYFACIIQFLRRHVQVIKRMGNKYGFYDGAHERDGVPDVHGWKVLNSLVMTLGLRPLLAIFWVYDRNVKPNLSWQTPFDVIAYTLALDFFFYVYHRSFHEVSFLWKYHRTHHTTKHPNVLLSAYADEVQETFDMVGIPLFAYLVVPLDFYTWWVATCYLLYTESAGHAGVRVFWQVPTTFWLRYFGCDLAIEDHDRHHQQGYRSSGDYGKQSRLWDALGGTMRNRVESVASNLDHVNQVKTWN</sequence>
<dbReference type="InParanoid" id="A0A316VE85"/>
<dbReference type="AlphaFoldDB" id="A0A316VE85"/>
<evidence type="ECO:0000313" key="7">
    <source>
        <dbReference type="EMBL" id="PWN34593.1"/>
    </source>
</evidence>
<name>A0A316VE85_9BASI</name>